<dbReference type="Pfam" id="PF00072">
    <property type="entry name" value="Response_reg"/>
    <property type="match status" value="1"/>
</dbReference>
<dbReference type="PROSITE" id="PS50110">
    <property type="entry name" value="RESPONSE_REGULATORY"/>
    <property type="match status" value="1"/>
</dbReference>
<comment type="caution">
    <text evidence="7">The sequence shown here is derived from an EMBL/GenBank/DDBJ whole genome shotgun (WGS) entry which is preliminary data.</text>
</comment>
<evidence type="ECO:0000259" key="6">
    <source>
        <dbReference type="PROSITE" id="PS50110"/>
    </source>
</evidence>
<accession>A0A0F9WRA7</accession>
<keyword evidence="5" id="KW-0804">Transcription</keyword>
<dbReference type="SUPFAM" id="SSF52172">
    <property type="entry name" value="CheY-like"/>
    <property type="match status" value="1"/>
</dbReference>
<feature type="domain" description="Response regulatory" evidence="6">
    <location>
        <begin position="4"/>
        <end position="120"/>
    </location>
</feature>
<organism evidence="7">
    <name type="scientific">marine sediment metagenome</name>
    <dbReference type="NCBI Taxonomy" id="412755"/>
    <lineage>
        <taxon>unclassified sequences</taxon>
        <taxon>metagenomes</taxon>
        <taxon>ecological metagenomes</taxon>
    </lineage>
</organism>
<keyword evidence="2" id="KW-0902">Two-component regulatory system</keyword>
<dbReference type="EMBL" id="LAZR01000217">
    <property type="protein sequence ID" value="KKN81263.1"/>
    <property type="molecule type" value="Genomic_DNA"/>
</dbReference>
<dbReference type="FunFam" id="3.40.50.2300:FF:000001">
    <property type="entry name" value="DNA-binding response regulator PhoB"/>
    <property type="match status" value="1"/>
</dbReference>
<evidence type="ECO:0000256" key="5">
    <source>
        <dbReference type="ARBA" id="ARBA00023163"/>
    </source>
</evidence>
<dbReference type="SMART" id="SM00448">
    <property type="entry name" value="REC"/>
    <property type="match status" value="1"/>
</dbReference>
<reference evidence="7" key="1">
    <citation type="journal article" date="2015" name="Nature">
        <title>Complex archaea that bridge the gap between prokaryotes and eukaryotes.</title>
        <authorList>
            <person name="Spang A."/>
            <person name="Saw J.H."/>
            <person name="Jorgensen S.L."/>
            <person name="Zaremba-Niedzwiedzka K."/>
            <person name="Martijn J."/>
            <person name="Lind A.E."/>
            <person name="van Eijk R."/>
            <person name="Schleper C."/>
            <person name="Guy L."/>
            <person name="Ettema T.J."/>
        </authorList>
    </citation>
    <scope>NUCLEOTIDE SEQUENCE</scope>
</reference>
<dbReference type="PANTHER" id="PTHR44591:SF3">
    <property type="entry name" value="RESPONSE REGULATORY DOMAIN-CONTAINING PROTEIN"/>
    <property type="match status" value="1"/>
</dbReference>
<proteinExistence type="predicted"/>
<gene>
    <name evidence="7" type="ORF">LCGC14_0321000</name>
</gene>
<keyword evidence="3" id="KW-0805">Transcription regulation</keyword>
<evidence type="ECO:0000256" key="2">
    <source>
        <dbReference type="ARBA" id="ARBA00023012"/>
    </source>
</evidence>
<dbReference type="AlphaFoldDB" id="A0A0F9WRA7"/>
<dbReference type="GO" id="GO:0003677">
    <property type="term" value="F:DNA binding"/>
    <property type="evidence" value="ECO:0007669"/>
    <property type="project" value="UniProtKB-KW"/>
</dbReference>
<name>A0A0F9WRA7_9ZZZZ</name>
<dbReference type="Gene3D" id="3.40.50.2300">
    <property type="match status" value="1"/>
</dbReference>
<sequence length="133" mass="14805">MAYKILVVDDEAHILHVVSLKLCKAGLDVITAQDGEEGLETFLAEHPDLIITDFQMPRMTGVEFCKEVRRQEQAHHVPVILLTARGFDVDPSEIMAADIAAVLEKPFSPQEVLTRVQQLLPEKPTHVSAEVQP</sequence>
<protein>
    <recommendedName>
        <fullName evidence="6">Response regulatory domain-containing protein</fullName>
    </recommendedName>
</protein>
<evidence type="ECO:0000256" key="1">
    <source>
        <dbReference type="ARBA" id="ARBA00022553"/>
    </source>
</evidence>
<dbReference type="InterPro" id="IPR001789">
    <property type="entry name" value="Sig_transdc_resp-reg_receiver"/>
</dbReference>
<dbReference type="PANTHER" id="PTHR44591">
    <property type="entry name" value="STRESS RESPONSE REGULATOR PROTEIN 1"/>
    <property type="match status" value="1"/>
</dbReference>
<keyword evidence="1" id="KW-0597">Phosphoprotein</keyword>
<dbReference type="InterPro" id="IPR011006">
    <property type="entry name" value="CheY-like_superfamily"/>
</dbReference>
<evidence type="ECO:0000313" key="7">
    <source>
        <dbReference type="EMBL" id="KKN81263.1"/>
    </source>
</evidence>
<keyword evidence="4" id="KW-0238">DNA-binding</keyword>
<evidence type="ECO:0000256" key="4">
    <source>
        <dbReference type="ARBA" id="ARBA00023125"/>
    </source>
</evidence>
<dbReference type="GO" id="GO:0000160">
    <property type="term" value="P:phosphorelay signal transduction system"/>
    <property type="evidence" value="ECO:0007669"/>
    <property type="project" value="UniProtKB-KW"/>
</dbReference>
<dbReference type="InterPro" id="IPR050595">
    <property type="entry name" value="Bact_response_regulator"/>
</dbReference>
<evidence type="ECO:0000256" key="3">
    <source>
        <dbReference type="ARBA" id="ARBA00023015"/>
    </source>
</evidence>